<sequence>MVNVSRDEITGGSLVRSLLFLAAPLVMQNFVQVAQQVVDTFWVGRLGENAVAAVGVNFPVIALIFSVTMVVNTGTQVVVSQRAGGDDDAGGRKMAFHGVTLALFLGISCAILMAVGAETIIGLLLSGEGVTALATTYLATYMFGFPFAMTSDAIESAFVGWGDSRAALYINVTAVLVNIGLDPFLILGWGPFAEMGVRGAALATAVGYAAGLLLGLGMILRGRDGLTFTDRAVGFDVAEYREILEVGVPSGAQHAVSQLVRILIIALVSAVGGAAALAAYTIGARVASVAFIPAQGLAGAAQSIVGQNLGANNPGRARRTTWLGAGVAAVGLTFAGVVQWFVPELLAGLFVADVSPVALKMTVDYLKILVLSYWAIGAWYLFNAGFNGARRTKVSMVAGLLKYWAIRLPIAAVGVFWLGYEVYAVFWAVTISNVVSTVGVGLYYYYTTNDGMLQRAAEKATASAE</sequence>
<keyword evidence="7" id="KW-0406">Ion transport</keyword>
<feature type="transmembrane region" description="Helical" evidence="10">
    <location>
        <begin position="262"/>
        <end position="283"/>
    </location>
</feature>
<accession>A0A8U0IL26</accession>
<evidence type="ECO:0000256" key="7">
    <source>
        <dbReference type="ARBA" id="ARBA00023065"/>
    </source>
</evidence>
<feature type="transmembrane region" description="Helical" evidence="10">
    <location>
        <begin position="424"/>
        <end position="446"/>
    </location>
</feature>
<keyword evidence="6 10" id="KW-1133">Transmembrane helix</keyword>
<dbReference type="AlphaFoldDB" id="A0A8U0IL26"/>
<dbReference type="InterPro" id="IPR050222">
    <property type="entry name" value="MATE_MdtK"/>
</dbReference>
<evidence type="ECO:0000256" key="6">
    <source>
        <dbReference type="ARBA" id="ARBA00022989"/>
    </source>
</evidence>
<dbReference type="GO" id="GO:0015297">
    <property type="term" value="F:antiporter activity"/>
    <property type="evidence" value="ECO:0007669"/>
    <property type="project" value="UniProtKB-KW"/>
</dbReference>
<keyword evidence="2" id="KW-0813">Transport</keyword>
<feature type="transmembrane region" description="Helical" evidence="10">
    <location>
        <begin position="51"/>
        <end position="73"/>
    </location>
</feature>
<dbReference type="Pfam" id="PF01554">
    <property type="entry name" value="MatE"/>
    <property type="match status" value="2"/>
</dbReference>
<evidence type="ECO:0000256" key="9">
    <source>
        <dbReference type="ARBA" id="ARBA00031636"/>
    </source>
</evidence>
<proteinExistence type="predicted"/>
<dbReference type="InterPro" id="IPR048279">
    <property type="entry name" value="MdtK-like"/>
</dbReference>
<feature type="transmembrane region" description="Helical" evidence="10">
    <location>
        <begin position="322"/>
        <end position="342"/>
    </location>
</feature>
<dbReference type="GeneID" id="72189575"/>
<keyword evidence="5 10" id="KW-0812">Transmembrane</keyword>
<keyword evidence="3" id="KW-0050">Antiport</keyword>
<dbReference type="InterPro" id="IPR002528">
    <property type="entry name" value="MATE_fam"/>
</dbReference>
<dbReference type="PANTHER" id="PTHR43298">
    <property type="entry name" value="MULTIDRUG RESISTANCE PROTEIN NORM-RELATED"/>
    <property type="match status" value="1"/>
</dbReference>
<gene>
    <name evidence="11" type="ORF">M0R88_06930</name>
</gene>
<keyword evidence="12" id="KW-1185">Reference proteome</keyword>
<dbReference type="KEGG" id="haxz:M0R88_06930"/>
<evidence type="ECO:0000256" key="1">
    <source>
        <dbReference type="ARBA" id="ARBA00004651"/>
    </source>
</evidence>
<name>A0A8U0IL26_9EURY</name>
<feature type="transmembrane region" description="Helical" evidence="10">
    <location>
        <begin position="12"/>
        <end position="31"/>
    </location>
</feature>
<evidence type="ECO:0000256" key="3">
    <source>
        <dbReference type="ARBA" id="ARBA00022449"/>
    </source>
</evidence>
<evidence type="ECO:0000256" key="10">
    <source>
        <dbReference type="SAM" id="Phobius"/>
    </source>
</evidence>
<feature type="transmembrane region" description="Helical" evidence="10">
    <location>
        <begin position="362"/>
        <end position="382"/>
    </location>
</feature>
<feature type="transmembrane region" description="Helical" evidence="10">
    <location>
        <begin position="394"/>
        <end position="418"/>
    </location>
</feature>
<feature type="transmembrane region" description="Helical" evidence="10">
    <location>
        <begin position="289"/>
        <end position="310"/>
    </location>
</feature>
<evidence type="ECO:0000313" key="12">
    <source>
        <dbReference type="Proteomes" id="UP000830434"/>
    </source>
</evidence>
<feature type="transmembrane region" description="Helical" evidence="10">
    <location>
        <begin position="166"/>
        <end position="187"/>
    </location>
</feature>
<evidence type="ECO:0000256" key="2">
    <source>
        <dbReference type="ARBA" id="ARBA00022448"/>
    </source>
</evidence>
<dbReference type="Proteomes" id="UP000830434">
    <property type="component" value="Chromosome"/>
</dbReference>
<feature type="transmembrane region" description="Helical" evidence="10">
    <location>
        <begin position="94"/>
        <end position="114"/>
    </location>
</feature>
<reference evidence="11" key="1">
    <citation type="submission" date="2022-04" db="EMBL/GenBank/DDBJ databases">
        <title>Diverse halophilic archaea isolated from saline environments.</title>
        <authorList>
            <person name="Cui H.-L."/>
        </authorList>
    </citation>
    <scope>NUCLEOTIDE SEQUENCE</scope>
    <source>
        <strain evidence="11">XZYJT40</strain>
    </source>
</reference>
<keyword evidence="8 10" id="KW-0472">Membrane</keyword>
<organism evidence="11 12">
    <name type="scientific">Halorussus gelatinilyticus</name>
    <dbReference type="NCBI Taxonomy" id="2937524"/>
    <lineage>
        <taxon>Archaea</taxon>
        <taxon>Methanobacteriati</taxon>
        <taxon>Methanobacteriota</taxon>
        <taxon>Stenosarchaea group</taxon>
        <taxon>Halobacteria</taxon>
        <taxon>Halobacteriales</taxon>
        <taxon>Haladaptataceae</taxon>
        <taxon>Halorussus</taxon>
    </lineage>
</organism>
<dbReference type="NCBIfam" id="TIGR00797">
    <property type="entry name" value="matE"/>
    <property type="match status" value="1"/>
</dbReference>
<dbReference type="GO" id="GO:0006811">
    <property type="term" value="P:monoatomic ion transport"/>
    <property type="evidence" value="ECO:0007669"/>
    <property type="project" value="UniProtKB-KW"/>
</dbReference>
<dbReference type="EMBL" id="CP096658">
    <property type="protein sequence ID" value="UPW01823.1"/>
    <property type="molecule type" value="Genomic_DNA"/>
</dbReference>
<dbReference type="GO" id="GO:0005886">
    <property type="term" value="C:plasma membrane"/>
    <property type="evidence" value="ECO:0007669"/>
    <property type="project" value="UniProtKB-SubCell"/>
</dbReference>
<dbReference type="GO" id="GO:0042910">
    <property type="term" value="F:xenobiotic transmembrane transporter activity"/>
    <property type="evidence" value="ECO:0007669"/>
    <property type="project" value="InterPro"/>
</dbReference>
<dbReference type="PIRSF" id="PIRSF006603">
    <property type="entry name" value="DinF"/>
    <property type="match status" value="1"/>
</dbReference>
<evidence type="ECO:0000256" key="8">
    <source>
        <dbReference type="ARBA" id="ARBA00023136"/>
    </source>
</evidence>
<dbReference type="PANTHER" id="PTHR43298:SF2">
    <property type="entry name" value="FMN_FAD EXPORTER YEEO-RELATED"/>
    <property type="match status" value="1"/>
</dbReference>
<keyword evidence="4" id="KW-1003">Cell membrane</keyword>
<evidence type="ECO:0000256" key="5">
    <source>
        <dbReference type="ARBA" id="ARBA00022692"/>
    </source>
</evidence>
<protein>
    <recommendedName>
        <fullName evidence="9">Multidrug-efflux transporter</fullName>
    </recommendedName>
</protein>
<dbReference type="RefSeq" id="WP_248656210.1">
    <property type="nucleotide sequence ID" value="NZ_CP096658.1"/>
</dbReference>
<evidence type="ECO:0000313" key="11">
    <source>
        <dbReference type="EMBL" id="UPW01823.1"/>
    </source>
</evidence>
<comment type="subcellular location">
    <subcellularLocation>
        <location evidence="1">Cell membrane</location>
        <topology evidence="1">Multi-pass membrane protein</topology>
    </subcellularLocation>
</comment>
<feature type="transmembrane region" description="Helical" evidence="10">
    <location>
        <begin position="199"/>
        <end position="220"/>
    </location>
</feature>
<evidence type="ECO:0000256" key="4">
    <source>
        <dbReference type="ARBA" id="ARBA00022475"/>
    </source>
</evidence>